<protein>
    <recommendedName>
        <fullName evidence="3">EF-hand domain-containing protein</fullName>
    </recommendedName>
</protein>
<keyword evidence="1" id="KW-0472">Membrane</keyword>
<feature type="transmembrane region" description="Helical" evidence="1">
    <location>
        <begin position="394"/>
        <end position="414"/>
    </location>
</feature>
<dbReference type="InterPro" id="IPR011992">
    <property type="entry name" value="EF-hand-dom_pair"/>
</dbReference>
<evidence type="ECO:0008006" key="3">
    <source>
        <dbReference type="Google" id="ProtNLM"/>
    </source>
</evidence>
<evidence type="ECO:0000313" key="2">
    <source>
        <dbReference type="EMBL" id="CAE0841500.1"/>
    </source>
</evidence>
<name>A0A7S4GML6_OXYMA</name>
<gene>
    <name evidence="2" type="ORF">OMAR00294_LOCUS1176</name>
</gene>
<accession>A0A7S4GML6</accession>
<dbReference type="AlphaFoldDB" id="A0A7S4GML6"/>
<sequence length="573" mass="63551">MGFLGTALDAVAGTVTLPARIAIRNVRLGLFMRALQIALVAVLVYYFYISRQFYFTASADMSLHIWSTQNSCIGASADCVSFTEKAQQELQSADFCTNPDQYNYYYVDSQAWEYKDFQCTGNSQSASIKMSDQLYFPTFYQEEISRNGETSKANYFTTAVEEQRTAVLLKYSVLDHKKVSRRGYSHPGPNEMAILIAREVEGVDGAVQYETFDAHLPQESGAFVVPVARWLAVAGVTLDEVNDADSMSRSDEAAQASSNAQDVMAWLSDAHAKGWYQPTFRLTGVNLVVKFQFYNSVGARGVNLQAGTIDGVQADDPEIFRDDWLNDQDGRVLCLAVVQVEKDLWTGLPQVWFTDTGHISRFYEGVKIEFQNGGEYGQFAWFDPQTVFNTIASVAVYIGFPVIIVNLVAVHLCGKTSRVYLKAQNKPVNLGMMFCNTACTLMMAKTTFESISGGEEKVTKEHFDRRLKDLFAENKALSEEEKNQMVEFVYQCLDNEGDESVTLSEFCTALTAGCVVSVADMAAAFDEQASAGPLGPLFIHGMKREQELVHQKLAMESSPQAQKEATKVAPVSA</sequence>
<dbReference type="SUPFAM" id="SSF47473">
    <property type="entry name" value="EF-hand"/>
    <property type="match status" value="1"/>
</dbReference>
<evidence type="ECO:0000256" key="1">
    <source>
        <dbReference type="SAM" id="Phobius"/>
    </source>
</evidence>
<reference evidence="2" key="1">
    <citation type="submission" date="2021-01" db="EMBL/GenBank/DDBJ databases">
        <authorList>
            <person name="Corre E."/>
            <person name="Pelletier E."/>
            <person name="Niang G."/>
            <person name="Scheremetjew M."/>
            <person name="Finn R."/>
            <person name="Kale V."/>
            <person name="Holt S."/>
            <person name="Cochrane G."/>
            <person name="Meng A."/>
            <person name="Brown T."/>
            <person name="Cohen L."/>
        </authorList>
    </citation>
    <scope>NUCLEOTIDE SEQUENCE</scope>
    <source>
        <strain evidence="2">LB1974</strain>
    </source>
</reference>
<keyword evidence="1" id="KW-0812">Transmembrane</keyword>
<proteinExistence type="predicted"/>
<keyword evidence="1" id="KW-1133">Transmembrane helix</keyword>
<organism evidence="2">
    <name type="scientific">Oxyrrhis marina</name>
    <name type="common">Dinoflagellate</name>
    <dbReference type="NCBI Taxonomy" id="2969"/>
    <lineage>
        <taxon>Eukaryota</taxon>
        <taxon>Sar</taxon>
        <taxon>Alveolata</taxon>
        <taxon>Dinophyceae</taxon>
        <taxon>Oxyrrhinales</taxon>
        <taxon>Oxyrrhinaceae</taxon>
        <taxon>Oxyrrhis</taxon>
    </lineage>
</organism>
<dbReference type="Gene3D" id="1.10.238.10">
    <property type="entry name" value="EF-hand"/>
    <property type="match status" value="1"/>
</dbReference>
<dbReference type="EMBL" id="HBJB01001336">
    <property type="protein sequence ID" value="CAE0841500.1"/>
    <property type="molecule type" value="Transcribed_RNA"/>
</dbReference>
<feature type="transmembrane region" description="Helical" evidence="1">
    <location>
        <begin position="30"/>
        <end position="48"/>
    </location>
</feature>